<evidence type="ECO:0000313" key="3">
    <source>
        <dbReference type="Proteomes" id="UP000295620"/>
    </source>
</evidence>
<sequence>MEAYVGEIRIFTGTFAPLNWFFCQGQELSSSVYQPLFGVLGMTYGGDPVKRTFKLPDFTGGLIPMGKGDGPNLTPRKFPDAGGSVSNKLDYHQLPGHSHLLKASTVAGTSSDPTDRIFANRANADRDYVNMIVNPTAINTKMNSDCIQPEGTADPDLISNIQPSLGLNFIICAYGNYPSPG</sequence>
<name>A0A4R6SRS3_9SPHI</name>
<feature type="domain" description="Phage tail collar" evidence="1">
    <location>
        <begin position="6"/>
        <end position="61"/>
    </location>
</feature>
<gene>
    <name evidence="2" type="ORF">ATK78_2556</name>
</gene>
<organism evidence="2 3">
    <name type="scientific">Pedobacter metabolipauper</name>
    <dbReference type="NCBI Taxonomy" id="425513"/>
    <lineage>
        <taxon>Bacteria</taxon>
        <taxon>Pseudomonadati</taxon>
        <taxon>Bacteroidota</taxon>
        <taxon>Sphingobacteriia</taxon>
        <taxon>Sphingobacteriales</taxon>
        <taxon>Sphingobacteriaceae</taxon>
        <taxon>Pedobacter</taxon>
    </lineage>
</organism>
<dbReference type="SUPFAM" id="SSF88874">
    <property type="entry name" value="Receptor-binding domain of short tail fibre protein gp12"/>
    <property type="match status" value="1"/>
</dbReference>
<dbReference type="OrthoDB" id="9810174at2"/>
<dbReference type="InterPro" id="IPR011083">
    <property type="entry name" value="Phage_tail_collar_dom"/>
</dbReference>
<dbReference type="EMBL" id="SNYC01000005">
    <property type="protein sequence ID" value="TDQ08055.1"/>
    <property type="molecule type" value="Genomic_DNA"/>
</dbReference>
<accession>A0A4R6SRS3</accession>
<proteinExistence type="predicted"/>
<dbReference type="Pfam" id="PF07484">
    <property type="entry name" value="Collar"/>
    <property type="match status" value="1"/>
</dbReference>
<comment type="caution">
    <text evidence="2">The sequence shown here is derived from an EMBL/GenBank/DDBJ whole genome shotgun (WGS) entry which is preliminary data.</text>
</comment>
<dbReference type="RefSeq" id="WP_133576462.1">
    <property type="nucleotide sequence ID" value="NZ_SNYC01000005.1"/>
</dbReference>
<dbReference type="InterPro" id="IPR037053">
    <property type="entry name" value="Phage_tail_collar_dom_sf"/>
</dbReference>
<dbReference type="Proteomes" id="UP000295620">
    <property type="component" value="Unassembled WGS sequence"/>
</dbReference>
<reference evidence="2 3" key="1">
    <citation type="submission" date="2019-03" db="EMBL/GenBank/DDBJ databases">
        <title>Genomic Encyclopedia of Archaeal and Bacterial Type Strains, Phase II (KMG-II): from individual species to whole genera.</title>
        <authorList>
            <person name="Goeker M."/>
        </authorList>
    </citation>
    <scope>NUCLEOTIDE SEQUENCE [LARGE SCALE GENOMIC DNA]</scope>
    <source>
        <strain evidence="2 3">DSM 19035</strain>
    </source>
</reference>
<keyword evidence="3" id="KW-1185">Reference proteome</keyword>
<evidence type="ECO:0000313" key="2">
    <source>
        <dbReference type="EMBL" id="TDQ08055.1"/>
    </source>
</evidence>
<dbReference type="Gene3D" id="3.90.1340.10">
    <property type="entry name" value="Phage tail collar domain"/>
    <property type="match status" value="1"/>
</dbReference>
<evidence type="ECO:0000259" key="1">
    <source>
        <dbReference type="Pfam" id="PF07484"/>
    </source>
</evidence>
<dbReference type="AlphaFoldDB" id="A0A4R6SRS3"/>
<protein>
    <submittedName>
        <fullName evidence="2">Microcystin-dependent protein</fullName>
    </submittedName>
</protein>